<reference evidence="3" key="1">
    <citation type="submission" date="2015-11" db="EMBL/GenBank/DDBJ databases">
        <authorList>
            <person name="Varghese N."/>
        </authorList>
    </citation>
    <scope>NUCLEOTIDE SEQUENCE [LARGE SCALE GENOMIC DNA]</scope>
    <source>
        <strain evidence="3">DSM 45899</strain>
    </source>
</reference>
<dbReference type="GO" id="GO:0003677">
    <property type="term" value="F:DNA binding"/>
    <property type="evidence" value="ECO:0007669"/>
    <property type="project" value="InterPro"/>
</dbReference>
<dbReference type="CDD" id="cd00093">
    <property type="entry name" value="HTH_XRE"/>
    <property type="match status" value="1"/>
</dbReference>
<dbReference type="PROSITE" id="PS50943">
    <property type="entry name" value="HTH_CROC1"/>
    <property type="match status" value="1"/>
</dbReference>
<dbReference type="AlphaFoldDB" id="A0A0S4QK91"/>
<organism evidence="2 3">
    <name type="scientific">Parafrankia irregularis</name>
    <dbReference type="NCBI Taxonomy" id="795642"/>
    <lineage>
        <taxon>Bacteria</taxon>
        <taxon>Bacillati</taxon>
        <taxon>Actinomycetota</taxon>
        <taxon>Actinomycetes</taxon>
        <taxon>Frankiales</taxon>
        <taxon>Frankiaceae</taxon>
        <taxon>Parafrankia</taxon>
    </lineage>
</organism>
<gene>
    <name evidence="2" type="ORF">Ga0074812_10450</name>
</gene>
<sequence>MPSTPGPTVRRRRLGAELRRLREAKELTVDQAGEHIHRSGPTISRMETGQFRFVLRNVSDLLDLYGVTDDEQRQALLALVKENRRPAWWHSYGDLVPRWFQVYIGLEAEASTITTFESLLVPGLLQTEDYARAVIRAASPELPAHEVDRAVEVRMNRQKILTGDQPVQLWAILDEAVIRRHVGSPTVMARQLDRLIEAAEQPAVTIQVVPFTAGAHAGMMASFTILGFPDTGGASETVYIEAPTGSLYLEKQAEVRRYEAWMNQLRSSALAPTPNTLSIIKAAREDLQR</sequence>
<dbReference type="InterPro" id="IPR010982">
    <property type="entry name" value="Lambda_DNA-bd_dom_sf"/>
</dbReference>
<feature type="domain" description="HTH cro/C1-type" evidence="1">
    <location>
        <begin position="18"/>
        <end position="72"/>
    </location>
</feature>
<dbReference type="InterPro" id="IPR001387">
    <property type="entry name" value="Cro/C1-type_HTH"/>
</dbReference>
<dbReference type="Pfam" id="PF13560">
    <property type="entry name" value="HTH_31"/>
    <property type="match status" value="1"/>
</dbReference>
<keyword evidence="3" id="KW-1185">Reference proteome</keyword>
<proteinExistence type="predicted"/>
<evidence type="ECO:0000313" key="3">
    <source>
        <dbReference type="Proteomes" id="UP000198802"/>
    </source>
</evidence>
<protein>
    <submittedName>
        <fullName evidence="2">Helix-turn-helix domain-containing protein</fullName>
    </submittedName>
</protein>
<dbReference type="InterPro" id="IPR043917">
    <property type="entry name" value="DUF5753"/>
</dbReference>
<evidence type="ECO:0000313" key="2">
    <source>
        <dbReference type="EMBL" id="CUU54970.1"/>
    </source>
</evidence>
<dbReference type="Pfam" id="PF19054">
    <property type="entry name" value="DUF5753"/>
    <property type="match status" value="1"/>
</dbReference>
<dbReference type="SMART" id="SM00530">
    <property type="entry name" value="HTH_XRE"/>
    <property type="match status" value="1"/>
</dbReference>
<accession>A0A0S4QK91</accession>
<dbReference type="Proteomes" id="UP000198802">
    <property type="component" value="Unassembled WGS sequence"/>
</dbReference>
<name>A0A0S4QK91_9ACTN</name>
<dbReference type="Gene3D" id="1.10.260.40">
    <property type="entry name" value="lambda repressor-like DNA-binding domains"/>
    <property type="match status" value="1"/>
</dbReference>
<dbReference type="EMBL" id="FAOZ01000004">
    <property type="protein sequence ID" value="CUU54970.1"/>
    <property type="molecule type" value="Genomic_DNA"/>
</dbReference>
<dbReference type="RefSeq" id="WP_091273072.1">
    <property type="nucleotide sequence ID" value="NZ_FAOZ01000004.1"/>
</dbReference>
<evidence type="ECO:0000259" key="1">
    <source>
        <dbReference type="PROSITE" id="PS50943"/>
    </source>
</evidence>
<dbReference type="SUPFAM" id="SSF47413">
    <property type="entry name" value="lambda repressor-like DNA-binding domains"/>
    <property type="match status" value="1"/>
</dbReference>